<dbReference type="InterPro" id="IPR016102">
    <property type="entry name" value="Succinyl-CoA_synth-like"/>
</dbReference>
<dbReference type="Pfam" id="PF13302">
    <property type="entry name" value="Acetyltransf_3"/>
    <property type="match status" value="1"/>
</dbReference>
<dbReference type="SUPFAM" id="SSF52210">
    <property type="entry name" value="Succinyl-CoA synthetase domains"/>
    <property type="match status" value="2"/>
</dbReference>
<dbReference type="PROSITE" id="PS51186">
    <property type="entry name" value="GNAT"/>
    <property type="match status" value="1"/>
</dbReference>
<keyword evidence="6" id="KW-1185">Reference proteome</keyword>
<evidence type="ECO:0000313" key="6">
    <source>
        <dbReference type="Proteomes" id="UP001495910"/>
    </source>
</evidence>
<keyword evidence="3" id="KW-0067">ATP-binding</keyword>
<organism evidence="5 6">
    <name type="scientific">Collimonas rhizosphaerae</name>
    <dbReference type="NCBI Taxonomy" id="3126357"/>
    <lineage>
        <taxon>Bacteria</taxon>
        <taxon>Pseudomonadati</taxon>
        <taxon>Pseudomonadota</taxon>
        <taxon>Betaproteobacteria</taxon>
        <taxon>Burkholderiales</taxon>
        <taxon>Oxalobacteraceae</taxon>
        <taxon>Collimonas</taxon>
    </lineage>
</organism>
<dbReference type="SUPFAM" id="SSF51735">
    <property type="entry name" value="NAD(P)-binding Rossmann-fold domains"/>
    <property type="match status" value="1"/>
</dbReference>
<dbReference type="InterPro" id="IPR003781">
    <property type="entry name" value="CoA-bd"/>
</dbReference>
<dbReference type="Gene3D" id="3.40.50.720">
    <property type="entry name" value="NAD(P)-binding Rossmann-like Domain"/>
    <property type="match status" value="1"/>
</dbReference>
<evidence type="ECO:0000313" key="5">
    <source>
        <dbReference type="EMBL" id="MEM4990039.1"/>
    </source>
</evidence>
<dbReference type="SMART" id="SM00881">
    <property type="entry name" value="CoA_binding"/>
    <property type="match status" value="1"/>
</dbReference>
<accession>A0ABU9Q1A0</accession>
<dbReference type="PANTHER" id="PTHR43334">
    <property type="entry name" value="ACETATE--COA LIGASE [ADP-FORMING]"/>
    <property type="match status" value="1"/>
</dbReference>
<dbReference type="InterPro" id="IPR000182">
    <property type="entry name" value="GNAT_dom"/>
</dbReference>
<reference evidence="5 6" key="1">
    <citation type="submission" date="2024-02" db="EMBL/GenBank/DDBJ databases">
        <title>Draft genome sequence of Collimonas sp. strain H4R21, an effective mineral-weathering bacterial strain isolated from the beech rhizosphere.</title>
        <authorList>
            <person name="Morin E."/>
            <person name="Uroz S."/>
            <person name="Leveau J.H.J."/>
            <person name="Kumar R."/>
            <person name="Rey M.W."/>
            <person name="Pham J."/>
        </authorList>
    </citation>
    <scope>NUCLEOTIDE SEQUENCE [LARGE SCALE GENOMIC DNA]</scope>
    <source>
        <strain evidence="5 6">H4R21</strain>
    </source>
</reference>
<dbReference type="InterPro" id="IPR016181">
    <property type="entry name" value="Acyl_CoA_acyltransferase"/>
</dbReference>
<comment type="caution">
    <text evidence="5">The sequence shown here is derived from an EMBL/GenBank/DDBJ whole genome shotgun (WGS) entry which is preliminary data.</text>
</comment>
<sequence length="805" mass="84528">MSARNLQYFFEPQSIAVIGASEKPKSIGTCVLRHIVRGGFKGQIFPVNPKYDLLDGIKTFRKLDQLPAAPELAVICTPAATVPRIIGQLGTLGSKAVIVMGEAAVSDGGLLQAALQAARPYLLRMIGPGSAGIMAPAVALNASLVAGGALPGRIALLAESGALACGMADWASSQGIGFSKVVALGGSADVDVGDMLDFLAGDAGTQAILLCVEHIPHARKFMSAARAAARNRPVLVLRSGLYGAVPDAIFDAAVRRAGMLRVFSTEDLFSAVETLSRIRPLDGRRLLVIGNGRGPGLMACDALVRSGGKPAMLSGETVGKLKLLLPAAGSNAVPVALPANASALLYGQVMEAVSAERGADALLVIHAPSALESCTEIANAIASVRTKSERNILSCWLGGASLDPARQICAAAGIPAYATPDSAVCGFMQMVDFRRNQNLLMQVPPSASAGFIVDRVAANGIVEVALRDSRQHLSAADTGTLLAAYGIAVKEAPQASDALPEATALTIGLAIDPVFGPAVVLRQSGKDGRTETSAGLPPLNLVLARDMAAHGGVAGLADDGLQQSAPGADQICQVLLKVSRLLTDIPELAELEIGFPSPGGQEMAGMYAHARVQPSEAGSGLQRLAICPYPDDLEEIVCWQGAPLLLRPIRPEDGEAHVAFFNALDPEDVRYRMFVGMRALQPSQLARFTQIDYDREMAFIATRPSGDGSAETLGVARVVADPDNIQAEFSVIVRSDLKALGLGQVLMTKLIAYCRSHGTREMIGEALPHNVRILHLVKKLGFEVKPLERSNTMWLRLDLRPGLQR</sequence>
<dbReference type="PANTHER" id="PTHR43334:SF1">
    <property type="entry name" value="3-HYDROXYPROPIONATE--COA LIGASE [ADP-FORMING]"/>
    <property type="match status" value="1"/>
</dbReference>
<dbReference type="Pfam" id="PF13607">
    <property type="entry name" value="Succ_CoA_lig"/>
    <property type="match status" value="1"/>
</dbReference>
<dbReference type="Pfam" id="PF13549">
    <property type="entry name" value="ATP-grasp_5"/>
    <property type="match status" value="1"/>
</dbReference>
<dbReference type="InterPro" id="IPR036291">
    <property type="entry name" value="NAD(P)-bd_dom_sf"/>
</dbReference>
<dbReference type="Gene3D" id="3.40.50.261">
    <property type="entry name" value="Succinyl-CoA synthetase domains"/>
    <property type="match status" value="2"/>
</dbReference>
<evidence type="ECO:0000259" key="4">
    <source>
        <dbReference type="PROSITE" id="PS51186"/>
    </source>
</evidence>
<keyword evidence="2" id="KW-0547">Nucleotide-binding</keyword>
<dbReference type="Gene3D" id="3.30.470.20">
    <property type="entry name" value="ATP-grasp fold, B domain"/>
    <property type="match status" value="1"/>
</dbReference>
<evidence type="ECO:0000256" key="2">
    <source>
        <dbReference type="ARBA" id="ARBA00022741"/>
    </source>
</evidence>
<protein>
    <submittedName>
        <fullName evidence="5">GNAT family N-acetyltransferase</fullName>
        <ecNumber evidence="5">2.3.1.-</ecNumber>
    </submittedName>
</protein>
<dbReference type="InterPro" id="IPR051538">
    <property type="entry name" value="Acyl-CoA_Synth/Transferase"/>
</dbReference>
<keyword evidence="1" id="KW-0436">Ligase</keyword>
<evidence type="ECO:0000256" key="1">
    <source>
        <dbReference type="ARBA" id="ARBA00022598"/>
    </source>
</evidence>
<evidence type="ECO:0000256" key="3">
    <source>
        <dbReference type="ARBA" id="ARBA00022840"/>
    </source>
</evidence>
<dbReference type="GO" id="GO:0016746">
    <property type="term" value="F:acyltransferase activity"/>
    <property type="evidence" value="ECO:0007669"/>
    <property type="project" value="UniProtKB-KW"/>
</dbReference>
<gene>
    <name evidence="5" type="ORF">V8G57_21805</name>
</gene>
<keyword evidence="5" id="KW-0808">Transferase</keyword>
<dbReference type="SUPFAM" id="SSF55729">
    <property type="entry name" value="Acyl-CoA N-acyltransferases (Nat)"/>
    <property type="match status" value="1"/>
</dbReference>
<dbReference type="EMBL" id="JBANDC010000019">
    <property type="protein sequence ID" value="MEM4990039.1"/>
    <property type="molecule type" value="Genomic_DNA"/>
</dbReference>
<dbReference type="EC" id="2.3.1.-" evidence="5"/>
<dbReference type="Pfam" id="PF13380">
    <property type="entry name" value="CoA_binding_2"/>
    <property type="match status" value="1"/>
</dbReference>
<feature type="domain" description="N-acetyltransferase" evidence="4">
    <location>
        <begin position="644"/>
        <end position="800"/>
    </location>
</feature>
<dbReference type="RefSeq" id="WP_342831179.1">
    <property type="nucleotide sequence ID" value="NZ_JBANDC010000019.1"/>
</dbReference>
<dbReference type="Proteomes" id="UP001495910">
    <property type="component" value="Unassembled WGS sequence"/>
</dbReference>
<keyword evidence="5" id="KW-0012">Acyltransferase</keyword>
<dbReference type="InterPro" id="IPR032875">
    <property type="entry name" value="Succ_CoA_lig_flav_dom"/>
</dbReference>
<proteinExistence type="predicted"/>
<name>A0ABU9Q1A0_9BURK</name>
<dbReference type="Gene3D" id="3.40.630.30">
    <property type="match status" value="1"/>
</dbReference>